<name>A0AAW6RLJ5_9BURK</name>
<proteinExistence type="inferred from homology"/>
<sequence length="136" mass="14292">MFNQKKHPPMRNAIGAGMQVQGPCTFEDGLQIDGTVLGDVLPASEQSVSKIVIGPTGQVQGTIRADFIVIAGTVIGNVQALEALELQASAHVQSEAIQYRTLEMQTGAVISGQLQPQLMPPSTPAKTILTGEDQAV</sequence>
<dbReference type="PANTHER" id="PTHR35024">
    <property type="entry name" value="HYPOTHETICAL CYTOSOLIC PROTEIN"/>
    <property type="match status" value="1"/>
</dbReference>
<dbReference type="Pfam" id="PF04519">
    <property type="entry name" value="Bactofilin"/>
    <property type="match status" value="1"/>
</dbReference>
<comment type="caution">
    <text evidence="2">The sequence shown here is derived from an EMBL/GenBank/DDBJ whole genome shotgun (WGS) entry which is preliminary data.</text>
</comment>
<gene>
    <name evidence="2" type="ORF">QB898_05275</name>
</gene>
<evidence type="ECO:0000313" key="2">
    <source>
        <dbReference type="EMBL" id="MDG9699138.1"/>
    </source>
</evidence>
<accession>A0AAW6RLJ5</accession>
<dbReference type="InterPro" id="IPR007607">
    <property type="entry name" value="BacA/B"/>
</dbReference>
<keyword evidence="3" id="KW-1185">Reference proteome</keyword>
<dbReference type="AlphaFoldDB" id="A0AAW6RLJ5"/>
<dbReference type="Proteomes" id="UP001237156">
    <property type="component" value="Unassembled WGS sequence"/>
</dbReference>
<dbReference type="RefSeq" id="WP_050715563.1">
    <property type="nucleotide sequence ID" value="NZ_JARVII010000008.1"/>
</dbReference>
<reference evidence="2 3" key="1">
    <citation type="submission" date="2023-04" db="EMBL/GenBank/DDBJ databases">
        <title>Ottowia paracancer sp. nov., isolated from human stomach.</title>
        <authorList>
            <person name="Song Y."/>
        </authorList>
    </citation>
    <scope>NUCLEOTIDE SEQUENCE [LARGE SCALE GENOMIC DNA]</scope>
    <source>
        <strain evidence="2 3">10c7w1</strain>
    </source>
</reference>
<protein>
    <submittedName>
        <fullName evidence="2">Polymer-forming cytoskeletal protein</fullName>
    </submittedName>
</protein>
<dbReference type="EMBL" id="JARVII010000008">
    <property type="protein sequence ID" value="MDG9699138.1"/>
    <property type="molecule type" value="Genomic_DNA"/>
</dbReference>
<evidence type="ECO:0000256" key="1">
    <source>
        <dbReference type="ARBA" id="ARBA00044755"/>
    </source>
</evidence>
<dbReference type="PANTHER" id="PTHR35024:SF4">
    <property type="entry name" value="POLYMER-FORMING CYTOSKELETAL PROTEIN"/>
    <property type="match status" value="1"/>
</dbReference>
<evidence type="ECO:0000313" key="3">
    <source>
        <dbReference type="Proteomes" id="UP001237156"/>
    </source>
</evidence>
<comment type="similarity">
    <text evidence="1">Belongs to the bactofilin family.</text>
</comment>
<organism evidence="2 3">
    <name type="scientific">Ottowia cancrivicina</name>
    <dbReference type="NCBI Taxonomy" id="3040346"/>
    <lineage>
        <taxon>Bacteria</taxon>
        <taxon>Pseudomonadati</taxon>
        <taxon>Pseudomonadota</taxon>
        <taxon>Betaproteobacteria</taxon>
        <taxon>Burkholderiales</taxon>
        <taxon>Comamonadaceae</taxon>
        <taxon>Ottowia</taxon>
    </lineage>
</organism>